<feature type="transmembrane region" description="Helical" evidence="1">
    <location>
        <begin position="6"/>
        <end position="26"/>
    </location>
</feature>
<evidence type="ECO:0000256" key="1">
    <source>
        <dbReference type="SAM" id="Phobius"/>
    </source>
</evidence>
<reference evidence="2" key="1">
    <citation type="submission" date="2019-11" db="EMBL/GenBank/DDBJ databases">
        <authorList>
            <person name="Feng L."/>
        </authorList>
    </citation>
    <scope>NUCLEOTIDE SEQUENCE</scope>
    <source>
        <strain evidence="2">AundefinedLFYP135</strain>
    </source>
</reference>
<dbReference type="EMBL" id="CACRSL010000003">
    <property type="protein sequence ID" value="VYS76838.1"/>
    <property type="molecule type" value="Genomic_DNA"/>
</dbReference>
<dbReference type="InterPro" id="IPR027890">
    <property type="entry name" value="DUF4491"/>
</dbReference>
<gene>
    <name evidence="2" type="ORF">AULFYP135_00278</name>
</gene>
<organism evidence="2">
    <name type="scientific">uncultured Anaerotruncus sp</name>
    <dbReference type="NCBI Taxonomy" id="905011"/>
    <lineage>
        <taxon>Bacteria</taxon>
        <taxon>Bacillati</taxon>
        <taxon>Bacillota</taxon>
        <taxon>Clostridia</taxon>
        <taxon>Eubacteriales</taxon>
        <taxon>Oscillospiraceae</taxon>
        <taxon>Anaerotruncus</taxon>
        <taxon>environmental samples</taxon>
    </lineage>
</organism>
<proteinExistence type="predicted"/>
<keyword evidence="1" id="KW-1133">Transmembrane helix</keyword>
<keyword evidence="1" id="KW-0812">Transmembrane</keyword>
<dbReference type="Pfam" id="PF14898">
    <property type="entry name" value="DUF4491"/>
    <property type="match status" value="1"/>
</dbReference>
<sequence>MQTIGLWTGLATFLIIALFHPLVVLAEEKFSNKIWVAFLAAGILFLVLSLRTAAPLLSAVLGVLGFTCLWSIKELSDLSSHGNRARAARHNPPRSR</sequence>
<protein>
    <recommendedName>
        <fullName evidence="3">DUF4491 domain-containing protein</fullName>
    </recommendedName>
</protein>
<evidence type="ECO:0008006" key="3">
    <source>
        <dbReference type="Google" id="ProtNLM"/>
    </source>
</evidence>
<dbReference type="AlphaFoldDB" id="A0A6N2R8I1"/>
<feature type="transmembrane region" description="Helical" evidence="1">
    <location>
        <begin position="33"/>
        <end position="50"/>
    </location>
</feature>
<accession>A0A6N2R8I1</accession>
<keyword evidence="1" id="KW-0472">Membrane</keyword>
<evidence type="ECO:0000313" key="2">
    <source>
        <dbReference type="EMBL" id="VYS76838.1"/>
    </source>
</evidence>
<name>A0A6N2R8I1_9FIRM</name>